<dbReference type="EMBL" id="JAHLQT010007678">
    <property type="protein sequence ID" value="KAG7174283.1"/>
    <property type="molecule type" value="Genomic_DNA"/>
</dbReference>
<gene>
    <name evidence="1" type="ORF">Hamer_G003211</name>
</gene>
<comment type="caution">
    <text evidence="1">The sequence shown here is derived from an EMBL/GenBank/DDBJ whole genome shotgun (WGS) entry which is preliminary data.</text>
</comment>
<keyword evidence="2" id="KW-1185">Reference proteome</keyword>
<protein>
    <submittedName>
        <fullName evidence="1">Uncharacterized protein</fullName>
    </submittedName>
</protein>
<name>A0A8J5N6X6_HOMAM</name>
<evidence type="ECO:0000313" key="1">
    <source>
        <dbReference type="EMBL" id="KAG7174283.1"/>
    </source>
</evidence>
<evidence type="ECO:0000313" key="2">
    <source>
        <dbReference type="Proteomes" id="UP000747542"/>
    </source>
</evidence>
<reference evidence="1" key="1">
    <citation type="journal article" date="2021" name="Sci. Adv.">
        <title>The American lobster genome reveals insights on longevity, neural, and immune adaptations.</title>
        <authorList>
            <person name="Polinski J.M."/>
            <person name="Zimin A.V."/>
            <person name="Clark K.F."/>
            <person name="Kohn A.B."/>
            <person name="Sadowski N."/>
            <person name="Timp W."/>
            <person name="Ptitsyn A."/>
            <person name="Khanna P."/>
            <person name="Romanova D.Y."/>
            <person name="Williams P."/>
            <person name="Greenwood S.J."/>
            <person name="Moroz L.L."/>
            <person name="Walt D.R."/>
            <person name="Bodnar A.G."/>
        </authorList>
    </citation>
    <scope>NUCLEOTIDE SEQUENCE</scope>
    <source>
        <strain evidence="1">GMGI-L3</strain>
    </source>
</reference>
<sequence>MIIVVSQHLAALQLNLNHYFPRANEEKKKKKNPLIRDPILISNLNDSNLPTQEKDTLIDLHCDSEM</sequence>
<organism evidence="1 2">
    <name type="scientific">Homarus americanus</name>
    <name type="common">American lobster</name>
    <dbReference type="NCBI Taxonomy" id="6706"/>
    <lineage>
        <taxon>Eukaryota</taxon>
        <taxon>Metazoa</taxon>
        <taxon>Ecdysozoa</taxon>
        <taxon>Arthropoda</taxon>
        <taxon>Crustacea</taxon>
        <taxon>Multicrustacea</taxon>
        <taxon>Malacostraca</taxon>
        <taxon>Eumalacostraca</taxon>
        <taxon>Eucarida</taxon>
        <taxon>Decapoda</taxon>
        <taxon>Pleocyemata</taxon>
        <taxon>Astacidea</taxon>
        <taxon>Nephropoidea</taxon>
        <taxon>Nephropidae</taxon>
        <taxon>Homarus</taxon>
    </lineage>
</organism>
<dbReference type="Proteomes" id="UP000747542">
    <property type="component" value="Unassembled WGS sequence"/>
</dbReference>
<accession>A0A8J5N6X6</accession>
<dbReference type="AlphaFoldDB" id="A0A8J5N6X6"/>
<proteinExistence type="predicted"/>